<dbReference type="AlphaFoldDB" id="A0A0F9IZH5"/>
<sequence>MKGPTSAGFICNAKGKEECPYLDAWYNGGMSVHGRCKKGVWQGIKSWEPGGGCETPKRCSLLKA</sequence>
<reference evidence="1" key="1">
    <citation type="journal article" date="2015" name="Nature">
        <title>Complex archaea that bridge the gap between prokaryotes and eukaryotes.</title>
        <authorList>
            <person name="Spang A."/>
            <person name="Saw J.H."/>
            <person name="Jorgensen S.L."/>
            <person name="Zaremba-Niedzwiedzka K."/>
            <person name="Martijn J."/>
            <person name="Lind A.E."/>
            <person name="van Eijk R."/>
            <person name="Schleper C."/>
            <person name="Guy L."/>
            <person name="Ettema T.J."/>
        </authorList>
    </citation>
    <scope>NUCLEOTIDE SEQUENCE</scope>
</reference>
<name>A0A0F9IZH5_9ZZZZ</name>
<comment type="caution">
    <text evidence="1">The sequence shown here is derived from an EMBL/GenBank/DDBJ whole genome shotgun (WGS) entry which is preliminary data.</text>
</comment>
<gene>
    <name evidence="1" type="ORF">LCGC14_1594330</name>
</gene>
<accession>A0A0F9IZH5</accession>
<protein>
    <submittedName>
        <fullName evidence="1">Uncharacterized protein</fullName>
    </submittedName>
</protein>
<proteinExistence type="predicted"/>
<dbReference type="EMBL" id="LAZR01012705">
    <property type="protein sequence ID" value="KKM25509.1"/>
    <property type="molecule type" value="Genomic_DNA"/>
</dbReference>
<evidence type="ECO:0000313" key="1">
    <source>
        <dbReference type="EMBL" id="KKM25509.1"/>
    </source>
</evidence>
<organism evidence="1">
    <name type="scientific">marine sediment metagenome</name>
    <dbReference type="NCBI Taxonomy" id="412755"/>
    <lineage>
        <taxon>unclassified sequences</taxon>
        <taxon>metagenomes</taxon>
        <taxon>ecological metagenomes</taxon>
    </lineage>
</organism>